<evidence type="ECO:0000256" key="8">
    <source>
        <dbReference type="SAM" id="MobiDB-lite"/>
    </source>
</evidence>
<evidence type="ECO:0000313" key="10">
    <source>
        <dbReference type="EMBL" id="CAH0770821.1"/>
    </source>
</evidence>
<feature type="compositionally biased region" description="Basic and acidic residues" evidence="8">
    <location>
        <begin position="436"/>
        <end position="445"/>
    </location>
</feature>
<feature type="compositionally biased region" description="Basic and acidic residues" evidence="8">
    <location>
        <begin position="381"/>
        <end position="414"/>
    </location>
</feature>
<evidence type="ECO:0000256" key="1">
    <source>
        <dbReference type="ARBA" id="ARBA00004245"/>
    </source>
</evidence>
<feature type="compositionally biased region" description="Polar residues" evidence="8">
    <location>
        <begin position="146"/>
        <end position="161"/>
    </location>
</feature>
<keyword evidence="5 7" id="KW-0175">Coiled coil</keyword>
<protein>
    <recommendedName>
        <fullName evidence="9">Transforming acidic coiled-coil-containing protein C-terminal domain-containing protein</fullName>
    </recommendedName>
</protein>
<evidence type="ECO:0000256" key="2">
    <source>
        <dbReference type="ARBA" id="ARBA00009423"/>
    </source>
</evidence>
<evidence type="ECO:0000256" key="4">
    <source>
        <dbReference type="ARBA" id="ARBA00022553"/>
    </source>
</evidence>
<feature type="region of interest" description="Disordered" evidence="8">
    <location>
        <begin position="188"/>
        <end position="415"/>
    </location>
</feature>
<keyword evidence="3" id="KW-0963">Cytoplasm</keyword>
<keyword evidence="6" id="KW-0206">Cytoskeleton</keyword>
<evidence type="ECO:0000256" key="5">
    <source>
        <dbReference type="ARBA" id="ARBA00023054"/>
    </source>
</evidence>
<proteinExistence type="inferred from homology"/>
<evidence type="ECO:0000256" key="6">
    <source>
        <dbReference type="ARBA" id="ARBA00023212"/>
    </source>
</evidence>
<feature type="region of interest" description="Disordered" evidence="8">
    <location>
        <begin position="119"/>
        <end position="175"/>
    </location>
</feature>
<dbReference type="AlphaFoldDB" id="A0A9P0CD74"/>
<evidence type="ECO:0000256" key="7">
    <source>
        <dbReference type="SAM" id="Coils"/>
    </source>
</evidence>
<feature type="coiled-coil region" evidence="7">
    <location>
        <begin position="728"/>
        <end position="861"/>
    </location>
</feature>
<dbReference type="GO" id="GO:0005856">
    <property type="term" value="C:cytoskeleton"/>
    <property type="evidence" value="ECO:0007669"/>
    <property type="project" value="UniProtKB-SubCell"/>
</dbReference>
<feature type="compositionally biased region" description="Polar residues" evidence="8">
    <location>
        <begin position="231"/>
        <end position="253"/>
    </location>
</feature>
<evidence type="ECO:0000256" key="3">
    <source>
        <dbReference type="ARBA" id="ARBA00022490"/>
    </source>
</evidence>
<feature type="coiled-coil region" evidence="7">
    <location>
        <begin position="647"/>
        <end position="699"/>
    </location>
</feature>
<feature type="region of interest" description="Disordered" evidence="8">
    <location>
        <begin position="430"/>
        <end position="481"/>
    </location>
</feature>
<feature type="compositionally biased region" description="Basic and acidic residues" evidence="8">
    <location>
        <begin position="266"/>
        <end position="292"/>
    </location>
</feature>
<keyword evidence="4" id="KW-0597">Phosphoprotein</keyword>
<comment type="subcellular location">
    <subcellularLocation>
        <location evidence="1">Cytoplasm</location>
        <location evidence="1">Cytoskeleton</location>
    </subcellularLocation>
</comment>
<dbReference type="Gene3D" id="1.20.5.1700">
    <property type="match status" value="1"/>
</dbReference>
<evidence type="ECO:0000259" key="9">
    <source>
        <dbReference type="Pfam" id="PF05010"/>
    </source>
</evidence>
<feature type="compositionally biased region" description="Basic and acidic residues" evidence="8">
    <location>
        <begin position="302"/>
        <end position="316"/>
    </location>
</feature>
<dbReference type="PANTHER" id="PTHR13924:SF10">
    <property type="entry name" value="TRANSFORMING ACIDIC COILED-COIL PROTEIN, ISOFORM K"/>
    <property type="match status" value="1"/>
</dbReference>
<keyword evidence="11" id="KW-1185">Reference proteome</keyword>
<name>A0A9P0CD74_BEMTA</name>
<organism evidence="10 11">
    <name type="scientific">Bemisia tabaci</name>
    <name type="common">Sweetpotato whitefly</name>
    <name type="synonym">Aleurodes tabaci</name>
    <dbReference type="NCBI Taxonomy" id="7038"/>
    <lineage>
        <taxon>Eukaryota</taxon>
        <taxon>Metazoa</taxon>
        <taxon>Ecdysozoa</taxon>
        <taxon>Arthropoda</taxon>
        <taxon>Hexapoda</taxon>
        <taxon>Insecta</taxon>
        <taxon>Pterygota</taxon>
        <taxon>Neoptera</taxon>
        <taxon>Paraneoptera</taxon>
        <taxon>Hemiptera</taxon>
        <taxon>Sternorrhyncha</taxon>
        <taxon>Aleyrodoidea</taxon>
        <taxon>Aleyrodidae</taxon>
        <taxon>Aleyrodinae</taxon>
        <taxon>Bemisia</taxon>
    </lineage>
</organism>
<reference evidence="10" key="1">
    <citation type="submission" date="2021-12" db="EMBL/GenBank/DDBJ databases">
        <authorList>
            <person name="King R."/>
        </authorList>
    </citation>
    <scope>NUCLEOTIDE SEQUENCE</scope>
</reference>
<gene>
    <name evidence="10" type="ORF">BEMITA_LOCUS7645</name>
</gene>
<comment type="similarity">
    <text evidence="2">Belongs to the TACC family.</text>
</comment>
<dbReference type="PANTHER" id="PTHR13924">
    <property type="entry name" value="TRANSFORMING ACIDIC COILED-COIL CONTAINING PROTEIN 1/2"/>
    <property type="match status" value="1"/>
</dbReference>
<dbReference type="InterPro" id="IPR039915">
    <property type="entry name" value="TACC"/>
</dbReference>
<dbReference type="GO" id="GO:0005737">
    <property type="term" value="C:cytoplasm"/>
    <property type="evidence" value="ECO:0007669"/>
    <property type="project" value="TreeGrafter"/>
</dbReference>
<dbReference type="Proteomes" id="UP001152759">
    <property type="component" value="Chromosome 4"/>
</dbReference>
<feature type="domain" description="Transforming acidic coiled-coil-containing protein C-terminal" evidence="9">
    <location>
        <begin position="664"/>
        <end position="859"/>
    </location>
</feature>
<dbReference type="GO" id="GO:0007052">
    <property type="term" value="P:mitotic spindle organization"/>
    <property type="evidence" value="ECO:0007669"/>
    <property type="project" value="InterPro"/>
</dbReference>
<accession>A0A9P0CD74</accession>
<dbReference type="FunFam" id="1.20.5.1700:FF:000001">
    <property type="entry name" value="Transforming acidic coiled-coil-containing protein 1 isoform 2"/>
    <property type="match status" value="1"/>
</dbReference>
<evidence type="ECO:0000313" key="11">
    <source>
        <dbReference type="Proteomes" id="UP001152759"/>
    </source>
</evidence>
<dbReference type="Pfam" id="PF05010">
    <property type="entry name" value="TACC_C"/>
    <property type="match status" value="1"/>
</dbReference>
<dbReference type="InterPro" id="IPR007707">
    <property type="entry name" value="TACC_C"/>
</dbReference>
<sequence>MGSTSGISADHLISGVSIGENLRPGGPTVLNHSLNTTYEYEEEDSSFSNPNRNLNLTCLADQLNNLHLGTPCPPKKNPFSSANTFFTGSESGNSSYKSAQNFDESESSLSVSGIEISNGLKTPCSEGEDTFYTNSEVPSVEKEESTSGNKYLSAKSSTDTENQVDDAISSDLSEGSYKVQKELDTCDLNRSKDISKLNVPENSPGEEIVSPSLLQEEPTSQFEPSPKLHVENTQSENCVSSSGLSVESEQAATHSVKPAQYINPENRSRSSEEHNTSARDSTGDSKQVRESEQVTQQPEETIAPKESPKVRDEKFSELGNGNSPPKQRITALEQAEKCPLNNSEQVAEKEGEDRDKKPEKYTSPPESCRVSPPEKGTQFEVHIDQLKQSSERNSTELTSDDKKLGREKVEDSSHAEVINKLQELCSCPVKQTSPSKSEKINDAQKDLAQSGAQQTSISQPKTETVQPTENSGSAKAGLFEQSLDLDPETVRSLELFKASKKKSAESDRLSLDSEKQETFLDTLAEPDEFSASWNSEAGPATAAEEIFCDPASFDFLVQRGNNNISSNLYKKSLFVRFDPLVNAQSPTQIERHLTASLKMADNNCGEEIQKSQSKKSLSPVRTPLKNPALEAVGKLIEASPSVPGVDSSALEADLAKLRELLVQQEKEYKEKIKKLEKNEAKLEKEISEKNKEMQGMTRSKEQMNAIVVEYEKTITQMVSHKEGFDSRLKAVENERDTAAQHLNNLEIAFNDVHQKYERCKAVIESLKQNEDVLKASVQEYDAAIKKQENKYEMLKQHAKSQLEKANQELDVRTKSQEAESAKLRALLKKAELRVSSLEITLEQKTKENQELMKICDELINKVGSS</sequence>
<feature type="compositionally biased region" description="Basic and acidic residues" evidence="8">
    <location>
        <begin position="346"/>
        <end position="360"/>
    </location>
</feature>
<feature type="compositionally biased region" description="Polar residues" evidence="8">
    <location>
        <begin position="450"/>
        <end position="473"/>
    </location>
</feature>
<dbReference type="GO" id="GO:0007097">
    <property type="term" value="P:nuclear migration"/>
    <property type="evidence" value="ECO:0007669"/>
    <property type="project" value="TreeGrafter"/>
</dbReference>
<dbReference type="EMBL" id="OU963865">
    <property type="protein sequence ID" value="CAH0770821.1"/>
    <property type="molecule type" value="Genomic_DNA"/>
</dbReference>